<keyword evidence="1" id="KW-0472">Membrane</keyword>
<protein>
    <submittedName>
        <fullName evidence="2">Uncharacterized protein</fullName>
    </submittedName>
</protein>
<dbReference type="EMBL" id="DACTBT010000018">
    <property type="protein sequence ID" value="HAT4299032.1"/>
    <property type="molecule type" value="Genomic_DNA"/>
</dbReference>
<sequence length="66" mass="7775">MNEKIKKVLWVSFNVMLLHNIFKIRIYDNIIETGIDPVLWILCVVVYLTSVSLMSHLEVLKNEEDN</sequence>
<reference evidence="2" key="2">
    <citation type="submission" date="2020-07" db="EMBL/GenBank/DDBJ databases">
        <authorList>
            <consortium name="NCBI Pathogen Detection Project"/>
        </authorList>
    </citation>
    <scope>NUCLEOTIDE SEQUENCE</scope>
    <source>
        <strain evidence="2">C25</strain>
    </source>
</reference>
<evidence type="ECO:0000313" key="3">
    <source>
        <dbReference type="Proteomes" id="UP000855421"/>
    </source>
</evidence>
<accession>A0AAN5NAU7</accession>
<keyword evidence="1" id="KW-1133">Transmembrane helix</keyword>
<reference evidence="2" key="1">
    <citation type="journal article" date="2018" name="Genome Biol.">
        <title>SKESA: strategic k-mer extension for scrupulous assemblies.</title>
        <authorList>
            <person name="Souvorov A."/>
            <person name="Agarwala R."/>
            <person name="Lipman D.J."/>
        </authorList>
    </citation>
    <scope>NUCLEOTIDE SEQUENCE</scope>
    <source>
        <strain evidence="2">C25</strain>
    </source>
</reference>
<organism evidence="2 3">
    <name type="scientific">Clostridium perfringens</name>
    <dbReference type="NCBI Taxonomy" id="1502"/>
    <lineage>
        <taxon>Bacteria</taxon>
        <taxon>Bacillati</taxon>
        <taxon>Bacillota</taxon>
        <taxon>Clostridia</taxon>
        <taxon>Eubacteriales</taxon>
        <taxon>Clostridiaceae</taxon>
        <taxon>Clostridium</taxon>
    </lineage>
</organism>
<gene>
    <name evidence="2" type="ORF">I9063_002417</name>
</gene>
<proteinExistence type="predicted"/>
<keyword evidence="1" id="KW-0812">Transmembrane</keyword>
<evidence type="ECO:0000313" key="2">
    <source>
        <dbReference type="EMBL" id="HAT4299032.1"/>
    </source>
</evidence>
<dbReference type="Proteomes" id="UP000855421">
    <property type="component" value="Unassembled WGS sequence"/>
</dbReference>
<name>A0AAN5NAU7_CLOPF</name>
<comment type="caution">
    <text evidence="2">The sequence shown here is derived from an EMBL/GenBank/DDBJ whole genome shotgun (WGS) entry which is preliminary data.</text>
</comment>
<dbReference type="AlphaFoldDB" id="A0AAN5NAU7"/>
<evidence type="ECO:0000256" key="1">
    <source>
        <dbReference type="SAM" id="Phobius"/>
    </source>
</evidence>
<feature type="transmembrane region" description="Helical" evidence="1">
    <location>
        <begin position="38"/>
        <end position="60"/>
    </location>
</feature>
<dbReference type="RefSeq" id="WP_338909727.1">
    <property type="nucleotide sequence ID" value="NZ_CP148613.1"/>
</dbReference>